<keyword evidence="1" id="KW-0472">Membrane</keyword>
<dbReference type="EMBL" id="BAAATE010000015">
    <property type="protein sequence ID" value="GAA2673191.1"/>
    <property type="molecule type" value="Genomic_DNA"/>
</dbReference>
<name>A0ABN3SBV3_9ACTN</name>
<gene>
    <name evidence="2" type="ORF">GCM10010412_053540</name>
</gene>
<comment type="caution">
    <text evidence="2">The sequence shown here is derived from an EMBL/GenBank/DDBJ whole genome shotgun (WGS) entry which is preliminary data.</text>
</comment>
<keyword evidence="1" id="KW-1133">Transmembrane helix</keyword>
<sequence length="50" mass="5195">MAWSAITGYIQRVTVLLSDPEPPDPHPAITTLMAAAIPAAATFLIGGFLS</sequence>
<accession>A0ABN3SBV3</accession>
<evidence type="ECO:0000313" key="3">
    <source>
        <dbReference type="Proteomes" id="UP001501666"/>
    </source>
</evidence>
<organism evidence="2 3">
    <name type="scientific">Nonomuraea recticatena</name>
    <dbReference type="NCBI Taxonomy" id="46178"/>
    <lineage>
        <taxon>Bacteria</taxon>
        <taxon>Bacillati</taxon>
        <taxon>Actinomycetota</taxon>
        <taxon>Actinomycetes</taxon>
        <taxon>Streptosporangiales</taxon>
        <taxon>Streptosporangiaceae</taxon>
        <taxon>Nonomuraea</taxon>
    </lineage>
</organism>
<feature type="transmembrane region" description="Helical" evidence="1">
    <location>
        <begin position="28"/>
        <end position="49"/>
    </location>
</feature>
<evidence type="ECO:0000256" key="1">
    <source>
        <dbReference type="SAM" id="Phobius"/>
    </source>
</evidence>
<proteinExistence type="predicted"/>
<reference evidence="2 3" key="1">
    <citation type="journal article" date="2019" name="Int. J. Syst. Evol. Microbiol.">
        <title>The Global Catalogue of Microorganisms (GCM) 10K type strain sequencing project: providing services to taxonomists for standard genome sequencing and annotation.</title>
        <authorList>
            <consortium name="The Broad Institute Genomics Platform"/>
            <consortium name="The Broad Institute Genome Sequencing Center for Infectious Disease"/>
            <person name="Wu L."/>
            <person name="Ma J."/>
        </authorList>
    </citation>
    <scope>NUCLEOTIDE SEQUENCE [LARGE SCALE GENOMIC DNA]</scope>
    <source>
        <strain evidence="2 3">JCM 6835</strain>
    </source>
</reference>
<protein>
    <submittedName>
        <fullName evidence="2">Uncharacterized protein</fullName>
    </submittedName>
</protein>
<keyword evidence="3" id="KW-1185">Reference proteome</keyword>
<keyword evidence="1" id="KW-0812">Transmembrane</keyword>
<dbReference type="Proteomes" id="UP001501666">
    <property type="component" value="Unassembled WGS sequence"/>
</dbReference>
<evidence type="ECO:0000313" key="2">
    <source>
        <dbReference type="EMBL" id="GAA2673191.1"/>
    </source>
</evidence>